<accession>J3TYC0</accession>
<dbReference type="NCBIfam" id="NF008258">
    <property type="entry name" value="PRK11028.1"/>
    <property type="match status" value="1"/>
</dbReference>
<evidence type="ECO:0000256" key="1">
    <source>
        <dbReference type="ARBA" id="ARBA00005564"/>
    </source>
</evidence>
<dbReference type="HOGENOM" id="CLU_038716_2_0_6"/>
<keyword evidence="2" id="KW-0119">Carbohydrate metabolism</keyword>
<dbReference type="Gene3D" id="2.130.10.10">
    <property type="entry name" value="YVTN repeat-like/Quinoprotein amine dehydrogenase"/>
    <property type="match status" value="1"/>
</dbReference>
<dbReference type="InterPro" id="IPR015943">
    <property type="entry name" value="WD40/YVTN_repeat-like_dom_sf"/>
</dbReference>
<proteinExistence type="inferred from homology"/>
<name>J3TYC0_9ENTR</name>
<dbReference type="GO" id="GO:0006006">
    <property type="term" value="P:glucose metabolic process"/>
    <property type="evidence" value="ECO:0007669"/>
    <property type="project" value="UniProtKB-KW"/>
</dbReference>
<keyword evidence="2" id="KW-0313">Glucose metabolism</keyword>
<dbReference type="SUPFAM" id="SSF50974">
    <property type="entry name" value="Nitrous oxide reductase, N-terminal domain"/>
    <property type="match status" value="1"/>
</dbReference>
<evidence type="ECO:0000256" key="2">
    <source>
        <dbReference type="ARBA" id="ARBA00022526"/>
    </source>
</evidence>
<dbReference type="KEGG" id="sehc:A35E_00029"/>
<protein>
    <submittedName>
        <fullName evidence="3">3-carboxymuconate cyclase</fullName>
    </submittedName>
</protein>
<dbReference type="Pfam" id="PF10282">
    <property type="entry name" value="Lactonase"/>
    <property type="match status" value="1"/>
</dbReference>
<dbReference type="Proteomes" id="UP000003937">
    <property type="component" value="Chromosome"/>
</dbReference>
<dbReference type="EMBL" id="CP003547">
    <property type="protein sequence ID" value="AFP85355.1"/>
    <property type="molecule type" value="Genomic_DNA"/>
</dbReference>
<dbReference type="InterPro" id="IPR019405">
    <property type="entry name" value="Lactonase_7-beta_prop"/>
</dbReference>
<gene>
    <name evidence="3" type="ORF">A35E_00029</name>
</gene>
<dbReference type="GO" id="GO:0017057">
    <property type="term" value="F:6-phosphogluconolactonase activity"/>
    <property type="evidence" value="ECO:0007669"/>
    <property type="project" value="TreeGrafter"/>
</dbReference>
<organism evidence="3 4">
    <name type="scientific">secondary endosymbiont of Heteropsylla cubana</name>
    <dbReference type="NCBI Taxonomy" id="134287"/>
    <lineage>
        <taxon>Bacteria</taxon>
        <taxon>Pseudomonadati</taxon>
        <taxon>Pseudomonadota</taxon>
        <taxon>Gammaproteobacteria</taxon>
        <taxon>Enterobacterales</taxon>
        <taxon>Enterobacteriaceae</taxon>
        <taxon>aphid secondary symbionts</taxon>
    </lineage>
</organism>
<sequence length="334" mass="37070">MYKINMNQIIYVASPESQEIHVFHMNRQGMLILRQIVNAPGKGKPIVIHPARTHLYLGIRPISSIVSYQIDKYGLLTEVAITALPASPTQLSIDCKGKMLYSVSYNGSSLAVCPIDKKGIVHISRQTLKGLIHCHSANVDSKKKVVWVPCLTENRIRLYSINHSGFLAPYTPEALDSMANTGPRHMVFHHTSNYAYVINELSSTVNVIAIDSSPRIVQTVDIMPPTFQDVRCASDIHITPDCRWLYCGDRTASLISQFSVSKDGGMLQLVGHLSTETQPRGFNIDSQGKFLVVAGEKSNYIAVYSIDEIFGTLSLLARYPVGQGPMWVSILMQH</sequence>
<dbReference type="PANTHER" id="PTHR30344">
    <property type="entry name" value="6-PHOSPHOGLUCONOLACTONASE-RELATED"/>
    <property type="match status" value="1"/>
</dbReference>
<dbReference type="InterPro" id="IPR011045">
    <property type="entry name" value="N2O_reductase_N"/>
</dbReference>
<dbReference type="AlphaFoldDB" id="J3TYC0"/>
<evidence type="ECO:0000313" key="3">
    <source>
        <dbReference type="EMBL" id="AFP85355.1"/>
    </source>
</evidence>
<dbReference type="PANTHER" id="PTHR30344:SF1">
    <property type="entry name" value="6-PHOSPHOGLUCONOLACTONASE"/>
    <property type="match status" value="1"/>
</dbReference>
<dbReference type="STRING" id="134287.A35E_00029"/>
<evidence type="ECO:0000313" key="4">
    <source>
        <dbReference type="Proteomes" id="UP000003937"/>
    </source>
</evidence>
<dbReference type="GO" id="GO:0005829">
    <property type="term" value="C:cytosol"/>
    <property type="evidence" value="ECO:0007669"/>
    <property type="project" value="TreeGrafter"/>
</dbReference>
<keyword evidence="4" id="KW-1185">Reference proteome</keyword>
<comment type="similarity">
    <text evidence="1">Belongs to the cycloisomerase 2 family.</text>
</comment>
<dbReference type="InterPro" id="IPR050282">
    <property type="entry name" value="Cycloisomerase_2"/>
</dbReference>
<reference evidence="3 4" key="1">
    <citation type="journal article" date="2012" name="Mol. Biol. Evol.">
        <title>Genome reduction and co-evolution between the primary and secondary bacterial symbionts of psyllids.</title>
        <authorList>
            <person name="Sloan D.B."/>
            <person name="Moran N.A."/>
        </authorList>
    </citation>
    <scope>NUCLEOTIDE SEQUENCE [LARGE SCALE GENOMIC DNA]</scope>
    <source>
        <strain evidence="3">Hcub_S</strain>
    </source>
</reference>
<dbReference type="PATRIC" id="fig|134287.3.peg.30"/>